<dbReference type="AlphaFoldDB" id="A0A1Y2FW27"/>
<dbReference type="GO" id="GO:0004181">
    <property type="term" value="F:metallocarboxypeptidase activity"/>
    <property type="evidence" value="ECO:0007669"/>
    <property type="project" value="InterPro"/>
</dbReference>
<comment type="cofactor">
    <cofactor evidence="1">
        <name>Zn(2+)</name>
        <dbReference type="ChEBI" id="CHEBI:29105"/>
    </cofactor>
</comment>
<reference evidence="19 20" key="1">
    <citation type="submission" date="2016-07" db="EMBL/GenBank/DDBJ databases">
        <title>Pervasive Adenine N6-methylation of Active Genes in Fungi.</title>
        <authorList>
            <consortium name="DOE Joint Genome Institute"/>
            <person name="Mondo S.J."/>
            <person name="Dannebaum R.O."/>
            <person name="Kuo R.C."/>
            <person name="Labutti K."/>
            <person name="Haridas S."/>
            <person name="Kuo A."/>
            <person name="Salamov A."/>
            <person name="Ahrendt S.R."/>
            <person name="Lipzen A."/>
            <person name="Sullivan W."/>
            <person name="Andreopoulos W.B."/>
            <person name="Clum A."/>
            <person name="Lindquist E."/>
            <person name="Daum C."/>
            <person name="Ramamoorthy G.K."/>
            <person name="Gryganskyi A."/>
            <person name="Culley D."/>
            <person name="Magnuson J.K."/>
            <person name="James T.Y."/>
            <person name="O'Malley M.A."/>
            <person name="Stajich J.E."/>
            <person name="Spatafora J.W."/>
            <person name="Visel A."/>
            <person name="Grigoriev I.V."/>
        </authorList>
    </citation>
    <scope>NUCLEOTIDE SEQUENCE [LARGE SCALE GENOMIC DNA]</scope>
    <source>
        <strain evidence="19 20">62-1032</strain>
    </source>
</reference>
<name>A0A1Y2FW27_9BASI</name>
<evidence type="ECO:0000313" key="20">
    <source>
        <dbReference type="Proteomes" id="UP000193467"/>
    </source>
</evidence>
<evidence type="ECO:0000313" key="19">
    <source>
        <dbReference type="EMBL" id="ORY87504.1"/>
    </source>
</evidence>
<keyword evidence="4" id="KW-0964">Secreted</keyword>
<feature type="signal peptide" evidence="17">
    <location>
        <begin position="1"/>
        <end position="22"/>
    </location>
</feature>
<comment type="subcellular location">
    <subcellularLocation>
        <location evidence="2">Secreted</location>
    </subcellularLocation>
</comment>
<evidence type="ECO:0000256" key="17">
    <source>
        <dbReference type="SAM" id="SignalP"/>
    </source>
</evidence>
<evidence type="ECO:0000256" key="6">
    <source>
        <dbReference type="ARBA" id="ARBA00022670"/>
    </source>
</evidence>
<feature type="active site" description="Proton donor/acceptor" evidence="16">
    <location>
        <position position="445"/>
    </location>
</feature>
<keyword evidence="10" id="KW-0862">Zinc</keyword>
<evidence type="ECO:0000256" key="2">
    <source>
        <dbReference type="ARBA" id="ARBA00004613"/>
    </source>
</evidence>
<evidence type="ECO:0000256" key="4">
    <source>
        <dbReference type="ARBA" id="ARBA00022525"/>
    </source>
</evidence>
<comment type="caution">
    <text evidence="19">The sequence shown here is derived from an EMBL/GenBank/DDBJ whole genome shotgun (WGS) entry which is preliminary data.</text>
</comment>
<dbReference type="GO" id="GO:0006508">
    <property type="term" value="P:proteolysis"/>
    <property type="evidence" value="ECO:0007669"/>
    <property type="project" value="UniProtKB-KW"/>
</dbReference>
<dbReference type="SMART" id="SM00631">
    <property type="entry name" value="Zn_pept"/>
    <property type="match status" value="1"/>
</dbReference>
<feature type="chain" id="PRO_5012982872" description="Inactive metallocarboxypeptidase ECM14" evidence="17">
    <location>
        <begin position="23"/>
        <end position="495"/>
    </location>
</feature>
<dbReference type="GO" id="GO:0008270">
    <property type="term" value="F:zinc ion binding"/>
    <property type="evidence" value="ECO:0007669"/>
    <property type="project" value="InterPro"/>
</dbReference>
<comment type="similarity">
    <text evidence="3 16">Belongs to the peptidase M14 family.</text>
</comment>
<evidence type="ECO:0000256" key="7">
    <source>
        <dbReference type="ARBA" id="ARBA00022723"/>
    </source>
</evidence>
<keyword evidence="5" id="KW-0121">Carboxypeptidase</keyword>
<dbReference type="PRINTS" id="PR00765">
    <property type="entry name" value="CRBOXYPTASEA"/>
</dbReference>
<accession>A0A1Y2FW27</accession>
<evidence type="ECO:0000259" key="18">
    <source>
        <dbReference type="PROSITE" id="PS52035"/>
    </source>
</evidence>
<dbReference type="Gene3D" id="3.40.630.10">
    <property type="entry name" value="Zn peptidases"/>
    <property type="match status" value="1"/>
</dbReference>
<dbReference type="Pfam" id="PF00246">
    <property type="entry name" value="Peptidase_M14"/>
    <property type="match status" value="1"/>
</dbReference>
<keyword evidence="7" id="KW-0479">Metal-binding</keyword>
<evidence type="ECO:0000256" key="12">
    <source>
        <dbReference type="ARBA" id="ARBA00023157"/>
    </source>
</evidence>
<dbReference type="InParanoid" id="A0A1Y2FW27"/>
<dbReference type="SUPFAM" id="SSF53187">
    <property type="entry name" value="Zn-dependent exopeptidases"/>
    <property type="match status" value="1"/>
</dbReference>
<keyword evidence="9" id="KW-0378">Hydrolase</keyword>
<keyword evidence="20" id="KW-1185">Reference proteome</keyword>
<evidence type="ECO:0000256" key="9">
    <source>
        <dbReference type="ARBA" id="ARBA00022801"/>
    </source>
</evidence>
<dbReference type="PANTHER" id="PTHR11705">
    <property type="entry name" value="PROTEASE FAMILY M14 CARBOXYPEPTIDASE A,B"/>
    <property type="match status" value="1"/>
</dbReference>
<keyword evidence="6" id="KW-0645">Protease</keyword>
<dbReference type="PROSITE" id="PS52035">
    <property type="entry name" value="PEPTIDASE_M14"/>
    <property type="match status" value="1"/>
</dbReference>
<evidence type="ECO:0000256" key="13">
    <source>
        <dbReference type="ARBA" id="ARBA00025210"/>
    </source>
</evidence>
<protein>
    <recommendedName>
        <fullName evidence="14">Inactive metallocarboxypeptidase ECM14</fullName>
    </recommendedName>
    <alternativeName>
        <fullName evidence="15">Inactive metallocarboxypeptidase ecm14</fullName>
    </alternativeName>
</protein>
<keyword evidence="8 17" id="KW-0732">Signal</keyword>
<comment type="function">
    <text evidence="13">Inactive carboxypeptidase that may play a role in cell wall organization and biogenesis.</text>
</comment>
<proteinExistence type="inferred from homology"/>
<organism evidence="19 20">
    <name type="scientific">Leucosporidium creatinivorum</name>
    <dbReference type="NCBI Taxonomy" id="106004"/>
    <lineage>
        <taxon>Eukaryota</taxon>
        <taxon>Fungi</taxon>
        <taxon>Dikarya</taxon>
        <taxon>Basidiomycota</taxon>
        <taxon>Pucciniomycotina</taxon>
        <taxon>Microbotryomycetes</taxon>
        <taxon>Leucosporidiales</taxon>
        <taxon>Leucosporidium</taxon>
    </lineage>
</organism>
<evidence type="ECO:0000256" key="14">
    <source>
        <dbReference type="ARBA" id="ARBA00026187"/>
    </source>
</evidence>
<gene>
    <name evidence="19" type="ORF">BCR35DRAFT_277408</name>
</gene>
<dbReference type="CDD" id="cd03860">
    <property type="entry name" value="M14_CP_A-B_like"/>
    <property type="match status" value="1"/>
</dbReference>
<keyword evidence="11" id="KW-0482">Metalloprotease</keyword>
<dbReference type="PANTHER" id="PTHR11705:SF147">
    <property type="entry name" value="INACTIVE METALLOCARBOXYPEPTIDASE ECM14"/>
    <property type="match status" value="1"/>
</dbReference>
<evidence type="ECO:0000256" key="5">
    <source>
        <dbReference type="ARBA" id="ARBA00022645"/>
    </source>
</evidence>
<evidence type="ECO:0000256" key="3">
    <source>
        <dbReference type="ARBA" id="ARBA00005988"/>
    </source>
</evidence>
<evidence type="ECO:0000256" key="10">
    <source>
        <dbReference type="ARBA" id="ARBA00022833"/>
    </source>
</evidence>
<evidence type="ECO:0000256" key="1">
    <source>
        <dbReference type="ARBA" id="ARBA00001947"/>
    </source>
</evidence>
<feature type="domain" description="Peptidase M14" evidence="18">
    <location>
        <begin position="138"/>
        <end position="478"/>
    </location>
</feature>
<dbReference type="InterPro" id="IPR000834">
    <property type="entry name" value="Peptidase_M14"/>
</dbReference>
<dbReference type="FunCoup" id="A0A1Y2FW27">
    <property type="interactions" value="5"/>
</dbReference>
<dbReference type="STRING" id="106004.A0A1Y2FW27"/>
<dbReference type="FunFam" id="3.40.630.10:FF:000084">
    <property type="entry name" value="Carboxypeptidase B2"/>
    <property type="match status" value="1"/>
</dbReference>
<dbReference type="OrthoDB" id="3626597at2759"/>
<dbReference type="EMBL" id="MCGR01000013">
    <property type="protein sequence ID" value="ORY87504.1"/>
    <property type="molecule type" value="Genomic_DNA"/>
</dbReference>
<evidence type="ECO:0000256" key="11">
    <source>
        <dbReference type="ARBA" id="ARBA00023049"/>
    </source>
</evidence>
<evidence type="ECO:0000256" key="16">
    <source>
        <dbReference type="PROSITE-ProRule" id="PRU01379"/>
    </source>
</evidence>
<sequence>MLGLKATLLALVCTALPSYIQAQQLPFAPHLHQEQLVRLSWPSRSAAEEAVAWLDDNNFDVWSTTPQHTTLRLSPSQHEQLSSSHLSPSALDVLLPSIADHLDSTTLTPTFNLQHSEAAVANLSSTRLQALDDPIHDSYHSLDALYQILRRFEEEFSDYAHIVKVGESAEGKDILGLKVTNQSYTPTVSRSQDDVVDSHFEDSDGIHALKHKKHKIHKKLGFVVAGGQHAREWIAPSVVLYLIHDLLLSTVYVPYPSHSHRTYSRPTAAHLLDTVEFTFIPTLNPDGYSWTWATEGDRLWRKNRQPTGDGCYGVDMNRNWGFKWASGSRPNPCSDAYAGEGPFESPELRAVRDYLLEKKNNVKGFLDVHSFGQMIMFPFSYSCSRSSPDEENHFEGVVWAAKALRAVHGKNFEVGSVCEVSLTAPGDSIDWTYAVGKIRWSFSVELRGGIFGFLLPPAQIRPSGEEMSAAFVALADYVVRKEEGQRFDIAREKEI</sequence>
<evidence type="ECO:0000256" key="8">
    <source>
        <dbReference type="ARBA" id="ARBA00022729"/>
    </source>
</evidence>
<evidence type="ECO:0000256" key="15">
    <source>
        <dbReference type="ARBA" id="ARBA00026213"/>
    </source>
</evidence>
<dbReference type="GO" id="GO:0005615">
    <property type="term" value="C:extracellular space"/>
    <property type="evidence" value="ECO:0007669"/>
    <property type="project" value="TreeGrafter"/>
</dbReference>
<keyword evidence="12" id="KW-1015">Disulfide bond</keyword>
<dbReference type="Proteomes" id="UP000193467">
    <property type="component" value="Unassembled WGS sequence"/>
</dbReference>